<organism evidence="2 3">
    <name type="scientific">Edaphochlamys debaryana</name>
    <dbReference type="NCBI Taxonomy" id="47281"/>
    <lineage>
        <taxon>Eukaryota</taxon>
        <taxon>Viridiplantae</taxon>
        <taxon>Chlorophyta</taxon>
        <taxon>core chlorophytes</taxon>
        <taxon>Chlorophyceae</taxon>
        <taxon>CS clade</taxon>
        <taxon>Chlamydomonadales</taxon>
        <taxon>Chlamydomonadales incertae sedis</taxon>
        <taxon>Edaphochlamys</taxon>
    </lineage>
</organism>
<evidence type="ECO:0000313" key="2">
    <source>
        <dbReference type="EMBL" id="KAG2491528.1"/>
    </source>
</evidence>
<dbReference type="AlphaFoldDB" id="A0A835XYT7"/>
<dbReference type="Gene3D" id="3.80.10.10">
    <property type="entry name" value="Ribonuclease Inhibitor"/>
    <property type="match status" value="1"/>
</dbReference>
<accession>A0A835XYT7</accession>
<dbReference type="SUPFAM" id="SSF52047">
    <property type="entry name" value="RNI-like"/>
    <property type="match status" value="1"/>
</dbReference>
<name>A0A835XYT7_9CHLO</name>
<evidence type="ECO:0000313" key="3">
    <source>
        <dbReference type="Proteomes" id="UP000612055"/>
    </source>
</evidence>
<dbReference type="GO" id="GO:0005930">
    <property type="term" value="C:axoneme"/>
    <property type="evidence" value="ECO:0007669"/>
    <property type="project" value="UniProtKB-SubCell"/>
</dbReference>
<gene>
    <name evidence="2" type="ORF">HYH03_010101</name>
</gene>
<dbReference type="EMBL" id="JAEHOE010000052">
    <property type="protein sequence ID" value="KAG2491528.1"/>
    <property type="molecule type" value="Genomic_DNA"/>
</dbReference>
<sequence length="627" mass="68036">MQLTDLLQSNLATSAYESLLSSLDRESLGSLRLATKSLRAVVDAHITELRLRMTCGLGIYVLWDLCRGGRWLQLWPGVRRVRLDASHSRHHPDPRRRADSLLAPFVGAPSIARQRITALVVGFEGGDELPAASLTVLLALLPGLRTLRVEALLDCNPLDQLTVGATLENLTPHLTSLSLSSLSWVVGLPTGVAARLRSLEVISLGGAERSQTVYHLACAVSRMTSLRSLTLEAGALDTASIDDVDEENWEEVEPVHNTHAFFQAELMPRLLDSLPPSLESLRVKQVELRFDNDLALRFKLTCRLASGLLTSVLVEQANELKLRLEAYLGNGLPNADAVAELLSRCDQVSLWGLVCNLEHVRSPEEALEAALDCTRLFGLPEKLLWTSRLTGVLQLRPAGSWAGSPGWSWRPPPAVVPPAAVVERALERMACSNPAGEDTYVVVSGIGALQALSLGTLLHLWVQQMSRNIVAESGWCPSFVHGVTWYSSPYSEHRITCLETLPCAGATVLTCGSRLTALKAMLAVWEQARLFMAIDPCSLGLQEAPVLVAKLASLPLDRALLQELQALWDGEQESGAGASEARGSASSGGCGWRGGTGVDRLRWLLETWEGLQALPAPEYLAIPVLTM</sequence>
<protein>
    <submittedName>
        <fullName evidence="2">Uncharacterized protein</fullName>
    </submittedName>
</protein>
<proteinExistence type="predicted"/>
<comment type="caution">
    <text evidence="2">The sequence shown here is derived from an EMBL/GenBank/DDBJ whole genome shotgun (WGS) entry which is preliminary data.</text>
</comment>
<keyword evidence="3" id="KW-1185">Reference proteome</keyword>
<reference evidence="2" key="1">
    <citation type="journal article" date="2020" name="bioRxiv">
        <title>Comparative genomics of Chlamydomonas.</title>
        <authorList>
            <person name="Craig R.J."/>
            <person name="Hasan A.R."/>
            <person name="Ness R.W."/>
            <person name="Keightley P.D."/>
        </authorList>
    </citation>
    <scope>NUCLEOTIDE SEQUENCE</scope>
    <source>
        <strain evidence="2">CCAP 11/70</strain>
    </source>
</reference>
<evidence type="ECO:0000256" key="1">
    <source>
        <dbReference type="ARBA" id="ARBA00004430"/>
    </source>
</evidence>
<dbReference type="Proteomes" id="UP000612055">
    <property type="component" value="Unassembled WGS sequence"/>
</dbReference>
<dbReference type="InterPro" id="IPR032675">
    <property type="entry name" value="LRR_dom_sf"/>
</dbReference>
<comment type="subcellular location">
    <subcellularLocation>
        <location evidence="1">Cytoplasm</location>
        <location evidence="1">Cytoskeleton</location>
        <location evidence="1">Cilium axoneme</location>
    </subcellularLocation>
</comment>